<dbReference type="Pfam" id="PF03176">
    <property type="entry name" value="MMPL"/>
    <property type="match status" value="1"/>
</dbReference>
<feature type="domain" description="Membrane transport protein MMPL" evidence="7">
    <location>
        <begin position="180"/>
        <end position="389"/>
    </location>
</feature>
<reference evidence="8" key="1">
    <citation type="submission" date="2021-04" db="EMBL/GenBank/DDBJ databases">
        <authorList>
            <person name="Hornung B."/>
        </authorList>
    </citation>
    <scope>NUCLEOTIDE SEQUENCE</scope>
    <source>
        <strain evidence="8">G5G6</strain>
    </source>
</reference>
<comment type="subcellular location">
    <subcellularLocation>
        <location evidence="1">Cell membrane</location>
        <topology evidence="1">Multi-pass membrane protein</topology>
    </subcellularLocation>
</comment>
<evidence type="ECO:0000256" key="2">
    <source>
        <dbReference type="ARBA" id="ARBA00022475"/>
    </source>
</evidence>
<evidence type="ECO:0000259" key="7">
    <source>
        <dbReference type="Pfam" id="PF03176"/>
    </source>
</evidence>
<gene>
    <name evidence="8" type="ORF">GTOL_11339</name>
</gene>
<dbReference type="Proteomes" id="UP000742786">
    <property type="component" value="Unassembled WGS sequence"/>
</dbReference>
<feature type="transmembrane region" description="Helical" evidence="6">
    <location>
        <begin position="409"/>
        <end position="429"/>
    </location>
</feature>
<dbReference type="Gene3D" id="1.20.1640.10">
    <property type="entry name" value="Multidrug efflux transporter AcrB transmembrane domain"/>
    <property type="match status" value="2"/>
</dbReference>
<keyword evidence="4 6" id="KW-1133">Transmembrane helix</keyword>
<proteinExistence type="predicted"/>
<keyword evidence="5 6" id="KW-0472">Membrane</keyword>
<keyword evidence="2" id="KW-1003">Cell membrane</keyword>
<feature type="transmembrane region" description="Helical" evidence="6">
    <location>
        <begin position="714"/>
        <end position="735"/>
    </location>
</feature>
<keyword evidence="3 6" id="KW-0812">Transmembrane</keyword>
<dbReference type="AlphaFoldDB" id="A0A916J3U3"/>
<protein>
    <submittedName>
        <fullName evidence="8">Membrane protein, inferred for ABFAE pathway</fullName>
    </submittedName>
</protein>
<dbReference type="GO" id="GO:0005886">
    <property type="term" value="C:plasma membrane"/>
    <property type="evidence" value="ECO:0007669"/>
    <property type="project" value="UniProtKB-SubCell"/>
</dbReference>
<feature type="transmembrane region" description="Helical" evidence="6">
    <location>
        <begin position="272"/>
        <end position="294"/>
    </location>
</feature>
<feature type="transmembrane region" description="Helical" evidence="6">
    <location>
        <begin position="682"/>
        <end position="702"/>
    </location>
</feature>
<feature type="transmembrane region" description="Helical" evidence="6">
    <location>
        <begin position="340"/>
        <end position="359"/>
    </location>
</feature>
<evidence type="ECO:0000256" key="1">
    <source>
        <dbReference type="ARBA" id="ARBA00004651"/>
    </source>
</evidence>
<sequence length="773" mass="82504">MLRFSSPSLARYGLVLICFAAIALFVAKTVRVETDFSAFLPPSATPEQRLLISQLRDGLVSRLMLVALHGADEKTLAQASRALAQKLGNTAEFDYAANGSLDQFAAQGEVLMRHRYALSPQVNAEHFAAPVLRAALEEQLDQLASPFGVLSRTTLARDPTGEFLATLRQLDPGARPALRQGVWFSADGKRAFLVAQTRAPGFDSLRQAEAMAKVRSALAEVYPQVTMTLTGPGVFAAESRRIIEGDALRLSLCSALVILAMLAFVYRSALPVALVLTPVAFGLLIGVLVVQALFGSVHAITLGFAATLIGEAVDYPNYLLLNTAAGETAHHAAQRIGRTLLLAVLTTVASALALTLSSFTGLAQLGVLTMVGVTVAGLTTQRLLPSLLGDRLLEFRRLNISMGANIAHTRWLGIIAALATLCGALWLGYTHPAWWERDLASLSPVPAPMRELDTQLRREMGAPEVSFFVASRGASEAAALQAGEEILPVLQQWKQRSLIRSYDSPTTYLPAPVTQAARLKALPDTPTLQENLRVALKGLAFRPDAFAPFVQDVAAARREQPLNRASYAGTPLGAKLNALVIELEGEWLVLTPLGGVSDPSQLAAALTAGKSQLVDLAQISSQMVEGYRYEALHQASWGALLILLLLTVGLGSPRRTWRVTAPIAAALVLTVSLLVASGQHLGVFHLVALLLVLGIGLNYALFFERPPADATERARTRLSLVVCSISTIATFGFLSLSATPVLHAIGATVALGALLSLMLSALWARPREAGTHP</sequence>
<dbReference type="InterPro" id="IPR004869">
    <property type="entry name" value="MMPL_dom"/>
</dbReference>
<feature type="transmembrane region" description="Helical" evidence="6">
    <location>
        <begin position="365"/>
        <end position="388"/>
    </location>
</feature>
<comment type="caution">
    <text evidence="8">The sequence shown here is derived from an EMBL/GenBank/DDBJ whole genome shotgun (WGS) entry which is preliminary data.</text>
</comment>
<dbReference type="RefSeq" id="WP_220635426.1">
    <property type="nucleotide sequence ID" value="NZ_CAJQUM010000001.1"/>
</dbReference>
<dbReference type="SUPFAM" id="SSF82866">
    <property type="entry name" value="Multidrug efflux transporter AcrB transmembrane domain"/>
    <property type="match status" value="2"/>
</dbReference>
<evidence type="ECO:0000313" key="8">
    <source>
        <dbReference type="EMBL" id="CAG4883456.1"/>
    </source>
</evidence>
<evidence type="ECO:0000256" key="5">
    <source>
        <dbReference type="ARBA" id="ARBA00023136"/>
    </source>
</evidence>
<dbReference type="InterPro" id="IPR050545">
    <property type="entry name" value="Mycobact_MmpL"/>
</dbReference>
<feature type="transmembrane region" description="Helical" evidence="6">
    <location>
        <begin position="12"/>
        <end position="30"/>
    </location>
</feature>
<evidence type="ECO:0000256" key="6">
    <source>
        <dbReference type="SAM" id="Phobius"/>
    </source>
</evidence>
<feature type="transmembrane region" description="Helical" evidence="6">
    <location>
        <begin position="741"/>
        <end position="764"/>
    </location>
</feature>
<feature type="transmembrane region" description="Helical" evidence="6">
    <location>
        <begin position="247"/>
        <end position="266"/>
    </location>
</feature>
<feature type="transmembrane region" description="Helical" evidence="6">
    <location>
        <begin position="657"/>
        <end position="676"/>
    </location>
</feature>
<organism evidence="8 9">
    <name type="scientific">Georgfuchsia toluolica</name>
    <dbReference type="NCBI Taxonomy" id="424218"/>
    <lineage>
        <taxon>Bacteria</taxon>
        <taxon>Pseudomonadati</taxon>
        <taxon>Pseudomonadota</taxon>
        <taxon>Betaproteobacteria</taxon>
        <taxon>Nitrosomonadales</taxon>
        <taxon>Sterolibacteriaceae</taxon>
        <taxon>Georgfuchsia</taxon>
    </lineage>
</organism>
<evidence type="ECO:0000313" key="9">
    <source>
        <dbReference type="Proteomes" id="UP000742786"/>
    </source>
</evidence>
<evidence type="ECO:0000256" key="3">
    <source>
        <dbReference type="ARBA" id="ARBA00022692"/>
    </source>
</evidence>
<feature type="transmembrane region" description="Helical" evidence="6">
    <location>
        <begin position="631"/>
        <end position="650"/>
    </location>
</feature>
<dbReference type="PANTHER" id="PTHR33406:SF13">
    <property type="entry name" value="MEMBRANE PROTEIN YDFJ"/>
    <property type="match status" value="1"/>
</dbReference>
<dbReference type="PANTHER" id="PTHR33406">
    <property type="entry name" value="MEMBRANE PROTEIN MJ1562-RELATED"/>
    <property type="match status" value="1"/>
</dbReference>
<evidence type="ECO:0000256" key="4">
    <source>
        <dbReference type="ARBA" id="ARBA00022989"/>
    </source>
</evidence>
<name>A0A916J3U3_9PROT</name>
<accession>A0A916J3U3</accession>
<dbReference type="EMBL" id="CAJQUM010000001">
    <property type="protein sequence ID" value="CAG4883456.1"/>
    <property type="molecule type" value="Genomic_DNA"/>
</dbReference>
<keyword evidence="9" id="KW-1185">Reference proteome</keyword>